<organism evidence="2 3">
    <name type="scientific">Deinococcus piscis</name>
    <dbReference type="NCBI Taxonomy" id="394230"/>
    <lineage>
        <taxon>Bacteria</taxon>
        <taxon>Thermotogati</taxon>
        <taxon>Deinococcota</taxon>
        <taxon>Deinococci</taxon>
        <taxon>Deinococcales</taxon>
        <taxon>Deinococcaceae</taxon>
        <taxon>Deinococcus</taxon>
    </lineage>
</organism>
<dbReference type="RefSeq" id="WP_189643585.1">
    <property type="nucleotide sequence ID" value="NZ_BNAL01000027.1"/>
</dbReference>
<sequence length="128" mass="13662">MTHTAKGTCQIRMQPEETTSPQLGRMSFSKIWEGDLSGTGTGELLSVGDPKSGTAAYTVLEVFEGELAGRRGSFAFHQYGTMHAGQTTLRYEMVPASGTGELAGISGTLHLDIASGVHQYTLSYDLSE</sequence>
<dbReference type="Proteomes" id="UP000632154">
    <property type="component" value="Unassembled WGS sequence"/>
</dbReference>
<dbReference type="Pfam" id="PF11528">
    <property type="entry name" value="DUF3224"/>
    <property type="match status" value="1"/>
</dbReference>
<evidence type="ECO:0000313" key="3">
    <source>
        <dbReference type="Proteomes" id="UP000632154"/>
    </source>
</evidence>
<dbReference type="SUPFAM" id="SSF159238">
    <property type="entry name" value="SO1590-like"/>
    <property type="match status" value="1"/>
</dbReference>
<dbReference type="InterPro" id="IPR023159">
    <property type="entry name" value="SO1590-like_sf"/>
</dbReference>
<dbReference type="InterPro" id="IPR021607">
    <property type="entry name" value="DUF3224"/>
</dbReference>
<evidence type="ECO:0000313" key="2">
    <source>
        <dbReference type="EMBL" id="GHG07282.1"/>
    </source>
</evidence>
<name>A0ABQ3KEM4_9DEIO</name>
<accession>A0ABQ3KEM4</accession>
<evidence type="ECO:0000256" key="1">
    <source>
        <dbReference type="SAM" id="MobiDB-lite"/>
    </source>
</evidence>
<protein>
    <recommendedName>
        <fullName evidence="4">DUF3224 domain-containing protein</fullName>
    </recommendedName>
</protein>
<proteinExistence type="predicted"/>
<dbReference type="Gene3D" id="2.40.350.10">
    <property type="entry name" value="SO1590-like"/>
    <property type="match status" value="1"/>
</dbReference>
<comment type="caution">
    <text evidence="2">The sequence shown here is derived from an EMBL/GenBank/DDBJ whole genome shotgun (WGS) entry which is preliminary data.</text>
</comment>
<keyword evidence="3" id="KW-1185">Reference proteome</keyword>
<reference evidence="3" key="1">
    <citation type="journal article" date="2019" name="Int. J. Syst. Evol. Microbiol.">
        <title>The Global Catalogue of Microorganisms (GCM) 10K type strain sequencing project: providing services to taxonomists for standard genome sequencing and annotation.</title>
        <authorList>
            <consortium name="The Broad Institute Genomics Platform"/>
            <consortium name="The Broad Institute Genome Sequencing Center for Infectious Disease"/>
            <person name="Wu L."/>
            <person name="Ma J."/>
        </authorList>
    </citation>
    <scope>NUCLEOTIDE SEQUENCE [LARGE SCALE GENOMIC DNA]</scope>
    <source>
        <strain evidence="3">CGMCC 1.18439</strain>
    </source>
</reference>
<dbReference type="EMBL" id="BNAL01000027">
    <property type="protein sequence ID" value="GHG07282.1"/>
    <property type="molecule type" value="Genomic_DNA"/>
</dbReference>
<evidence type="ECO:0008006" key="4">
    <source>
        <dbReference type="Google" id="ProtNLM"/>
    </source>
</evidence>
<gene>
    <name evidence="2" type="ORF">GCM10017783_19800</name>
</gene>
<feature type="region of interest" description="Disordered" evidence="1">
    <location>
        <begin position="1"/>
        <end position="21"/>
    </location>
</feature>